<comment type="caution">
    <text evidence="1">The sequence shown here is derived from an EMBL/GenBank/DDBJ whole genome shotgun (WGS) entry which is preliminary data.</text>
</comment>
<reference evidence="1" key="1">
    <citation type="submission" date="2019-08" db="EMBL/GenBank/DDBJ databases">
        <authorList>
            <person name="Kucharzyk K."/>
            <person name="Murdoch R.W."/>
            <person name="Higgins S."/>
            <person name="Loffler F."/>
        </authorList>
    </citation>
    <scope>NUCLEOTIDE SEQUENCE</scope>
</reference>
<gene>
    <name evidence="1" type="ORF">SDC9_153759</name>
</gene>
<accession>A0A645F1H1</accession>
<dbReference type="AlphaFoldDB" id="A0A645F1H1"/>
<evidence type="ECO:0000313" key="1">
    <source>
        <dbReference type="EMBL" id="MPN06503.1"/>
    </source>
</evidence>
<dbReference type="EMBL" id="VSSQ01052408">
    <property type="protein sequence ID" value="MPN06503.1"/>
    <property type="molecule type" value="Genomic_DNA"/>
</dbReference>
<protein>
    <submittedName>
        <fullName evidence="1">Uncharacterized protein</fullName>
    </submittedName>
</protein>
<organism evidence="1">
    <name type="scientific">bioreactor metagenome</name>
    <dbReference type="NCBI Taxonomy" id="1076179"/>
    <lineage>
        <taxon>unclassified sequences</taxon>
        <taxon>metagenomes</taxon>
        <taxon>ecological metagenomes</taxon>
    </lineage>
</organism>
<sequence length="214" mass="24058">MPENFYSTDASVATPIPADVYTQEQKNLMLDSKPNQNLLSVGSINAFFCKINGNKRIIWTVSYQNSNESNDDFEVHDYHSVFNNEYLFSLRFPMGELSNGIITSQVWKYFLKSSPQLEGLELFGSNSIIDLSKSYAEWGIPYAGNEFIDALATAWEEGDFSGLDQPITQDDIAKLYLDTVPDAYIMPFWEYVPNAVTPDELFTPALESSPTAAP</sequence>
<proteinExistence type="predicted"/>
<name>A0A645F1H1_9ZZZZ</name>